<protein>
    <recommendedName>
        <fullName evidence="2">DUF8040 domain-containing protein</fullName>
    </recommendedName>
</protein>
<dbReference type="EMBL" id="JACGWL010000011">
    <property type="protein sequence ID" value="KAK4392781.1"/>
    <property type="molecule type" value="Genomic_DNA"/>
</dbReference>
<organism evidence="3 4">
    <name type="scientific">Sesamum angolense</name>
    <dbReference type="NCBI Taxonomy" id="2727404"/>
    <lineage>
        <taxon>Eukaryota</taxon>
        <taxon>Viridiplantae</taxon>
        <taxon>Streptophyta</taxon>
        <taxon>Embryophyta</taxon>
        <taxon>Tracheophyta</taxon>
        <taxon>Spermatophyta</taxon>
        <taxon>Magnoliopsida</taxon>
        <taxon>eudicotyledons</taxon>
        <taxon>Gunneridae</taxon>
        <taxon>Pentapetalae</taxon>
        <taxon>asterids</taxon>
        <taxon>lamiids</taxon>
        <taxon>Lamiales</taxon>
        <taxon>Pedaliaceae</taxon>
        <taxon>Sesamum</taxon>
    </lineage>
</organism>
<feature type="chain" id="PRO_5041960916" description="DUF8040 domain-containing protein" evidence="1">
    <location>
        <begin position="21"/>
        <end position="211"/>
    </location>
</feature>
<dbReference type="AlphaFoldDB" id="A0AAE2BP88"/>
<dbReference type="InterPro" id="IPR058353">
    <property type="entry name" value="DUF8040"/>
</dbReference>
<feature type="signal peptide" evidence="1">
    <location>
        <begin position="1"/>
        <end position="20"/>
    </location>
</feature>
<keyword evidence="1" id="KW-0732">Signal</keyword>
<reference evidence="3" key="2">
    <citation type="journal article" date="2024" name="Plant">
        <title>Genomic evolution and insights into agronomic trait innovations of Sesamum species.</title>
        <authorList>
            <person name="Miao H."/>
            <person name="Wang L."/>
            <person name="Qu L."/>
            <person name="Liu H."/>
            <person name="Sun Y."/>
            <person name="Le M."/>
            <person name="Wang Q."/>
            <person name="Wei S."/>
            <person name="Zheng Y."/>
            <person name="Lin W."/>
            <person name="Duan Y."/>
            <person name="Cao H."/>
            <person name="Xiong S."/>
            <person name="Wang X."/>
            <person name="Wei L."/>
            <person name="Li C."/>
            <person name="Ma Q."/>
            <person name="Ju M."/>
            <person name="Zhao R."/>
            <person name="Li G."/>
            <person name="Mu C."/>
            <person name="Tian Q."/>
            <person name="Mei H."/>
            <person name="Zhang T."/>
            <person name="Gao T."/>
            <person name="Zhang H."/>
        </authorList>
    </citation>
    <scope>NUCLEOTIDE SEQUENCE</scope>
    <source>
        <strain evidence="3">K16</strain>
    </source>
</reference>
<evidence type="ECO:0000256" key="1">
    <source>
        <dbReference type="SAM" id="SignalP"/>
    </source>
</evidence>
<evidence type="ECO:0000313" key="3">
    <source>
        <dbReference type="EMBL" id="KAK4392781.1"/>
    </source>
</evidence>
<dbReference type="Proteomes" id="UP001289374">
    <property type="component" value="Unassembled WGS sequence"/>
</dbReference>
<comment type="caution">
    <text evidence="3">The sequence shown here is derived from an EMBL/GenBank/DDBJ whole genome shotgun (WGS) entry which is preliminary data.</text>
</comment>
<accession>A0AAE2BP88</accession>
<dbReference type="PANTHER" id="PTHR22930:SF293">
    <property type="entry name" value="PROTEIN ALP1-LIKE"/>
    <property type="match status" value="1"/>
</dbReference>
<dbReference type="InterPro" id="IPR045249">
    <property type="entry name" value="HARBI1-like"/>
</dbReference>
<evidence type="ECO:0000313" key="4">
    <source>
        <dbReference type="Proteomes" id="UP001289374"/>
    </source>
</evidence>
<gene>
    <name evidence="3" type="ORF">Sango_2055900</name>
</gene>
<reference evidence="3" key="1">
    <citation type="submission" date="2020-06" db="EMBL/GenBank/DDBJ databases">
        <authorList>
            <person name="Li T."/>
            <person name="Hu X."/>
            <person name="Zhang T."/>
            <person name="Song X."/>
            <person name="Zhang H."/>
            <person name="Dai N."/>
            <person name="Sheng W."/>
            <person name="Hou X."/>
            <person name="Wei L."/>
        </authorList>
    </citation>
    <scope>NUCLEOTIDE SEQUENCE</scope>
    <source>
        <strain evidence="3">K16</strain>
        <tissue evidence="3">Leaf</tissue>
    </source>
</reference>
<dbReference type="Pfam" id="PF26138">
    <property type="entry name" value="DUF8040"/>
    <property type="match status" value="1"/>
</dbReference>
<sequence>MVEIVVALFLLVYIIQNVKSRNNPPRHVRPCRYTLNAFVTDESCIRNLRMDHNAFGQLCYILEHSGRLSGTQNVTIFEQVALFLSVISHHKKNYTVKHDFLRFGRTVSKHFHAALNTISKMHNVFLAKPAAIKVDCSDPKWKWFKFIYVLSGWEGSAADSCVLRDAIHRRNDLQVPSEVFTTTYINGIANRGASKPTGALQLEALIGTKYD</sequence>
<feature type="domain" description="DUF8040" evidence="2">
    <location>
        <begin position="41"/>
        <end position="119"/>
    </location>
</feature>
<keyword evidence="4" id="KW-1185">Reference proteome</keyword>
<name>A0AAE2BP88_9LAMI</name>
<evidence type="ECO:0000259" key="2">
    <source>
        <dbReference type="Pfam" id="PF26138"/>
    </source>
</evidence>
<proteinExistence type="predicted"/>
<dbReference type="PANTHER" id="PTHR22930">
    <property type="match status" value="1"/>
</dbReference>